<organism evidence="3 4">
    <name type="scientific">Rhipicephalus microplus</name>
    <name type="common">Cattle tick</name>
    <name type="synonym">Boophilus microplus</name>
    <dbReference type="NCBI Taxonomy" id="6941"/>
    <lineage>
        <taxon>Eukaryota</taxon>
        <taxon>Metazoa</taxon>
        <taxon>Ecdysozoa</taxon>
        <taxon>Arthropoda</taxon>
        <taxon>Chelicerata</taxon>
        <taxon>Arachnida</taxon>
        <taxon>Acari</taxon>
        <taxon>Parasitiformes</taxon>
        <taxon>Ixodida</taxon>
        <taxon>Ixodoidea</taxon>
        <taxon>Ixodidae</taxon>
        <taxon>Rhipicephalinae</taxon>
        <taxon>Rhipicephalus</taxon>
        <taxon>Boophilus</taxon>
    </lineage>
</organism>
<proteinExistence type="inferred from homology"/>
<evidence type="ECO:0000313" key="3">
    <source>
        <dbReference type="EMBL" id="KAH8026177.1"/>
    </source>
</evidence>
<comment type="subunit">
    <text evidence="1">Heterohexamer.</text>
</comment>
<keyword evidence="4" id="KW-1185">Reference proteome</keyword>
<evidence type="ECO:0000259" key="2">
    <source>
        <dbReference type="Pfam" id="PF02953"/>
    </source>
</evidence>
<keyword evidence="1" id="KW-1015">Disulfide bond</keyword>
<keyword evidence="1" id="KW-0653">Protein transport</keyword>
<keyword evidence="1" id="KW-0472">Membrane</keyword>
<keyword evidence="1" id="KW-0811">Translocation</keyword>
<keyword evidence="1" id="KW-0143">Chaperone</keyword>
<keyword evidence="1" id="KW-0813">Transport</keyword>
<evidence type="ECO:0000256" key="1">
    <source>
        <dbReference type="RuleBase" id="RU367043"/>
    </source>
</evidence>
<dbReference type="EMBL" id="JABSTU010000007">
    <property type="protein sequence ID" value="KAH8026177.1"/>
    <property type="molecule type" value="Genomic_DNA"/>
</dbReference>
<dbReference type="Pfam" id="PF02953">
    <property type="entry name" value="zf-Tim10_DDP"/>
    <property type="match status" value="1"/>
</dbReference>
<comment type="domain">
    <text evidence="1">The twin CX3C motif contains 4 conserved Cys residues that form 2 disulfide bonds in the mitochondrial intermembrane space.</text>
</comment>
<dbReference type="GO" id="GO:0015031">
    <property type="term" value="P:protein transport"/>
    <property type="evidence" value="ECO:0007669"/>
    <property type="project" value="UniProtKB-KW"/>
</dbReference>
<dbReference type="Gene3D" id="1.10.287.810">
    <property type="entry name" value="Mitochondrial import inner membrane translocase subunit tim13 like domains"/>
    <property type="match status" value="1"/>
</dbReference>
<comment type="function">
    <text evidence="1">Mitochondrial intermembrane chaperone that participates in the import and insertion of some multi-pass transmembrane proteins into the mitochondrial inner membrane. Also required for the transfer of beta-barrel precursors from the TOM complex to the sorting and assembly machinery (SAM complex) of the outer membrane. Acts as a chaperone-like protein that protects the hydrophobic precursors from aggregation and guide them through the mitochondrial intermembrane space.</text>
</comment>
<comment type="subcellular location">
    <subcellularLocation>
        <location evidence="1">Mitochondrion inner membrane</location>
        <topology evidence="1">Peripheral membrane protein</topology>
        <orientation evidence="1">Intermembrane side</orientation>
    </subcellularLocation>
</comment>
<gene>
    <name evidence="3" type="ORF">HPB51_016780</name>
</gene>
<reference evidence="3" key="2">
    <citation type="submission" date="2021-09" db="EMBL/GenBank/DDBJ databases">
        <authorList>
            <person name="Jia N."/>
            <person name="Wang J."/>
            <person name="Shi W."/>
            <person name="Du L."/>
            <person name="Sun Y."/>
            <person name="Zhan W."/>
            <person name="Jiang J."/>
            <person name="Wang Q."/>
            <person name="Zhang B."/>
            <person name="Ji P."/>
            <person name="Sakyi L.B."/>
            <person name="Cui X."/>
            <person name="Yuan T."/>
            <person name="Jiang B."/>
            <person name="Yang W."/>
            <person name="Lam T.T.-Y."/>
            <person name="Chang Q."/>
            <person name="Ding S."/>
            <person name="Wang X."/>
            <person name="Zhu J."/>
            <person name="Ruan X."/>
            <person name="Zhao L."/>
            <person name="Wei J."/>
            <person name="Que T."/>
            <person name="Du C."/>
            <person name="Cheng J."/>
            <person name="Dai P."/>
            <person name="Han X."/>
            <person name="Huang E."/>
            <person name="Gao Y."/>
            <person name="Liu J."/>
            <person name="Shao H."/>
            <person name="Ye R."/>
            <person name="Li L."/>
            <person name="Wei W."/>
            <person name="Wang X."/>
            <person name="Wang C."/>
            <person name="Huo Q."/>
            <person name="Li W."/>
            <person name="Guo W."/>
            <person name="Chen H."/>
            <person name="Chen S."/>
            <person name="Zhou L."/>
            <person name="Zhou L."/>
            <person name="Ni X."/>
            <person name="Tian J."/>
            <person name="Zhou Y."/>
            <person name="Sheng Y."/>
            <person name="Liu T."/>
            <person name="Pan Y."/>
            <person name="Xia L."/>
            <person name="Li J."/>
            <person name="Zhao F."/>
            <person name="Cao W."/>
        </authorList>
    </citation>
    <scope>NUCLEOTIDE SEQUENCE</scope>
    <source>
        <strain evidence="3">Rmic-2018</strain>
        <tissue evidence="3">Larvae</tissue>
    </source>
</reference>
<comment type="caution">
    <text evidence="3">The sequence shown here is derived from an EMBL/GenBank/DDBJ whole genome shotgun (WGS) entry which is preliminary data.</text>
</comment>
<sequence>MKSTPSFSNLYDGCDATAAISLALNRIGSEIHPVRLKATSVNFCGVIHVIMNSEEELKSFIEGETQKQRYQYLVHELTEKCWDVCVEKPGARMDSKTENCIQNCVNRFIDTTNLIVDRLGKTSMDSELV</sequence>
<keyword evidence="1" id="KW-0496">Mitochondrion</keyword>
<dbReference type="AlphaFoldDB" id="A0A9J6DWA2"/>
<accession>A0A9J6DWA2</accession>
<dbReference type="SUPFAM" id="SSF144122">
    <property type="entry name" value="Tim10-like"/>
    <property type="match status" value="1"/>
</dbReference>
<evidence type="ECO:0000313" key="4">
    <source>
        <dbReference type="Proteomes" id="UP000821866"/>
    </source>
</evidence>
<dbReference type="InterPro" id="IPR035427">
    <property type="entry name" value="Tim10-like_dom_sf"/>
</dbReference>
<dbReference type="InterPro" id="IPR004217">
    <property type="entry name" value="Tim10-like"/>
</dbReference>
<dbReference type="Proteomes" id="UP000821866">
    <property type="component" value="Unassembled WGS sequence"/>
</dbReference>
<name>A0A9J6DWA2_RHIMP</name>
<comment type="similarity">
    <text evidence="1">Belongs to the small Tim family.</text>
</comment>
<reference evidence="3" key="1">
    <citation type="journal article" date="2020" name="Cell">
        <title>Large-Scale Comparative Analyses of Tick Genomes Elucidate Their Genetic Diversity and Vector Capacities.</title>
        <authorList>
            <consortium name="Tick Genome and Microbiome Consortium (TIGMIC)"/>
            <person name="Jia N."/>
            <person name="Wang J."/>
            <person name="Shi W."/>
            <person name="Du L."/>
            <person name="Sun Y."/>
            <person name="Zhan W."/>
            <person name="Jiang J.F."/>
            <person name="Wang Q."/>
            <person name="Zhang B."/>
            <person name="Ji P."/>
            <person name="Bell-Sakyi L."/>
            <person name="Cui X.M."/>
            <person name="Yuan T.T."/>
            <person name="Jiang B.G."/>
            <person name="Yang W.F."/>
            <person name="Lam T.T."/>
            <person name="Chang Q.C."/>
            <person name="Ding S.J."/>
            <person name="Wang X.J."/>
            <person name="Zhu J.G."/>
            <person name="Ruan X.D."/>
            <person name="Zhao L."/>
            <person name="Wei J.T."/>
            <person name="Ye R.Z."/>
            <person name="Que T.C."/>
            <person name="Du C.H."/>
            <person name="Zhou Y.H."/>
            <person name="Cheng J.X."/>
            <person name="Dai P.F."/>
            <person name="Guo W.B."/>
            <person name="Han X.H."/>
            <person name="Huang E.J."/>
            <person name="Li L.F."/>
            <person name="Wei W."/>
            <person name="Gao Y.C."/>
            <person name="Liu J.Z."/>
            <person name="Shao H.Z."/>
            <person name="Wang X."/>
            <person name="Wang C.C."/>
            <person name="Yang T.C."/>
            <person name="Huo Q.B."/>
            <person name="Li W."/>
            <person name="Chen H.Y."/>
            <person name="Chen S.E."/>
            <person name="Zhou L.G."/>
            <person name="Ni X.B."/>
            <person name="Tian J.H."/>
            <person name="Sheng Y."/>
            <person name="Liu T."/>
            <person name="Pan Y.S."/>
            <person name="Xia L.Y."/>
            <person name="Li J."/>
            <person name="Zhao F."/>
            <person name="Cao W.C."/>
        </authorList>
    </citation>
    <scope>NUCLEOTIDE SEQUENCE</scope>
    <source>
        <strain evidence="3">Rmic-2018</strain>
    </source>
</reference>
<feature type="domain" description="Tim10-like" evidence="2">
    <location>
        <begin position="60"/>
        <end position="120"/>
    </location>
</feature>
<dbReference type="GO" id="GO:0005743">
    <property type="term" value="C:mitochondrial inner membrane"/>
    <property type="evidence" value="ECO:0007669"/>
    <property type="project" value="UniProtKB-SubCell"/>
</dbReference>
<protein>
    <recommendedName>
        <fullName evidence="1">Mitochondrial import inner membrane translocase subunit</fullName>
    </recommendedName>
</protein>
<keyword evidence="1" id="KW-0999">Mitochondrion inner membrane</keyword>